<proteinExistence type="predicted"/>
<dbReference type="Proteomes" id="UP000800200">
    <property type="component" value="Unassembled WGS sequence"/>
</dbReference>
<evidence type="ECO:0000313" key="2">
    <source>
        <dbReference type="Proteomes" id="UP000800200"/>
    </source>
</evidence>
<sequence length="183" mass="20821">MPWRAPTYFWASCNSPVAYISPIRISETYVRIIEARAPPSGLDLYGQLLPNVVYIKLIGTLIPATLSYDPATIFSKDGRVNRRKYEVKLLYPYDLTGDNVRRALNGGPTEGLDADYEPAVEGPDHLPPVSTVDLLKVADMDRPDIVYLALIPVKDEKARPETYKRIGILELHELKWRWTHRKT</sequence>
<dbReference type="EMBL" id="ML994640">
    <property type="protein sequence ID" value="KAF2183787.1"/>
    <property type="molecule type" value="Genomic_DNA"/>
</dbReference>
<name>A0A6A6DVS0_9PEZI</name>
<dbReference type="AlphaFoldDB" id="A0A6A6DVS0"/>
<organism evidence="1 2">
    <name type="scientific">Zopfia rhizophila CBS 207.26</name>
    <dbReference type="NCBI Taxonomy" id="1314779"/>
    <lineage>
        <taxon>Eukaryota</taxon>
        <taxon>Fungi</taxon>
        <taxon>Dikarya</taxon>
        <taxon>Ascomycota</taxon>
        <taxon>Pezizomycotina</taxon>
        <taxon>Dothideomycetes</taxon>
        <taxon>Dothideomycetes incertae sedis</taxon>
        <taxon>Zopfiaceae</taxon>
        <taxon>Zopfia</taxon>
    </lineage>
</organism>
<protein>
    <submittedName>
        <fullName evidence="1">Uncharacterized protein</fullName>
    </submittedName>
</protein>
<keyword evidence="2" id="KW-1185">Reference proteome</keyword>
<accession>A0A6A6DVS0</accession>
<evidence type="ECO:0000313" key="1">
    <source>
        <dbReference type="EMBL" id="KAF2183787.1"/>
    </source>
</evidence>
<gene>
    <name evidence="1" type="ORF">K469DRAFT_201078</name>
</gene>
<reference evidence="1" key="1">
    <citation type="journal article" date="2020" name="Stud. Mycol.">
        <title>101 Dothideomycetes genomes: a test case for predicting lifestyles and emergence of pathogens.</title>
        <authorList>
            <person name="Haridas S."/>
            <person name="Albert R."/>
            <person name="Binder M."/>
            <person name="Bloem J."/>
            <person name="Labutti K."/>
            <person name="Salamov A."/>
            <person name="Andreopoulos B."/>
            <person name="Baker S."/>
            <person name="Barry K."/>
            <person name="Bills G."/>
            <person name="Bluhm B."/>
            <person name="Cannon C."/>
            <person name="Castanera R."/>
            <person name="Culley D."/>
            <person name="Daum C."/>
            <person name="Ezra D."/>
            <person name="Gonzalez J."/>
            <person name="Henrissat B."/>
            <person name="Kuo A."/>
            <person name="Liang C."/>
            <person name="Lipzen A."/>
            <person name="Lutzoni F."/>
            <person name="Magnuson J."/>
            <person name="Mondo S."/>
            <person name="Nolan M."/>
            <person name="Ohm R."/>
            <person name="Pangilinan J."/>
            <person name="Park H.-J."/>
            <person name="Ramirez L."/>
            <person name="Alfaro M."/>
            <person name="Sun H."/>
            <person name="Tritt A."/>
            <person name="Yoshinaga Y."/>
            <person name="Zwiers L.-H."/>
            <person name="Turgeon B."/>
            <person name="Goodwin S."/>
            <person name="Spatafora J."/>
            <person name="Crous P."/>
            <person name="Grigoriev I."/>
        </authorList>
    </citation>
    <scope>NUCLEOTIDE SEQUENCE</scope>
    <source>
        <strain evidence="1">CBS 207.26</strain>
    </source>
</reference>